<feature type="chain" id="PRO_5032722672" description="Snake toxin/toxin-like domain-containing protein" evidence="1">
    <location>
        <begin position="25"/>
        <end position="104"/>
    </location>
</feature>
<evidence type="ECO:0000256" key="1">
    <source>
        <dbReference type="SAM" id="SignalP"/>
    </source>
</evidence>
<dbReference type="Proteomes" id="UP000663879">
    <property type="component" value="Unassembled WGS sequence"/>
</dbReference>
<reference evidence="3" key="1">
    <citation type="submission" date="2021-02" db="EMBL/GenBank/DDBJ databases">
        <authorList>
            <person name="Nowell W R."/>
        </authorList>
    </citation>
    <scope>NUCLEOTIDE SEQUENCE</scope>
    <source>
        <strain evidence="3">Ploen Becks lab</strain>
    </source>
</reference>
<dbReference type="InterPro" id="IPR045860">
    <property type="entry name" value="Snake_toxin-like_sf"/>
</dbReference>
<dbReference type="SUPFAM" id="SSF57302">
    <property type="entry name" value="Snake toxin-like"/>
    <property type="match status" value="1"/>
</dbReference>
<evidence type="ECO:0000259" key="2">
    <source>
        <dbReference type="Pfam" id="PF00087"/>
    </source>
</evidence>
<accession>A0A814DY05</accession>
<keyword evidence="4" id="KW-1185">Reference proteome</keyword>
<dbReference type="Gene3D" id="2.10.60.10">
    <property type="entry name" value="CD59"/>
    <property type="match status" value="1"/>
</dbReference>
<proteinExistence type="predicted"/>
<evidence type="ECO:0000313" key="4">
    <source>
        <dbReference type="Proteomes" id="UP000663879"/>
    </source>
</evidence>
<dbReference type="EMBL" id="CAJNOC010002953">
    <property type="protein sequence ID" value="CAF0959769.1"/>
    <property type="molecule type" value="Genomic_DNA"/>
</dbReference>
<dbReference type="Pfam" id="PF00087">
    <property type="entry name" value="Toxin_TOLIP"/>
    <property type="match status" value="1"/>
</dbReference>
<feature type="signal peptide" evidence="1">
    <location>
        <begin position="1"/>
        <end position="24"/>
    </location>
</feature>
<name>A0A814DY05_9BILA</name>
<evidence type="ECO:0000313" key="3">
    <source>
        <dbReference type="EMBL" id="CAF0959769.1"/>
    </source>
</evidence>
<dbReference type="AlphaFoldDB" id="A0A814DY05"/>
<dbReference type="InterPro" id="IPR035076">
    <property type="entry name" value="Toxin/TOLIP"/>
</dbReference>
<organism evidence="3 4">
    <name type="scientific">Brachionus calyciflorus</name>
    <dbReference type="NCBI Taxonomy" id="104777"/>
    <lineage>
        <taxon>Eukaryota</taxon>
        <taxon>Metazoa</taxon>
        <taxon>Spiralia</taxon>
        <taxon>Gnathifera</taxon>
        <taxon>Rotifera</taxon>
        <taxon>Eurotatoria</taxon>
        <taxon>Monogononta</taxon>
        <taxon>Pseudotrocha</taxon>
        <taxon>Ploima</taxon>
        <taxon>Brachionidae</taxon>
        <taxon>Brachionus</taxon>
    </lineage>
</organism>
<sequence>MKLSFISSCLFVFILSYVSVKSNALMCHECLLCISSELGVNRTCPETATYCQKIRTYGGSMESVQRLCADTCIETKISALGAAGTETTCCTTDFYSVLTIKIIK</sequence>
<comment type="caution">
    <text evidence="3">The sequence shown here is derived from an EMBL/GenBank/DDBJ whole genome shotgun (WGS) entry which is preliminary data.</text>
</comment>
<gene>
    <name evidence="3" type="ORF">OXX778_LOCUS14384</name>
</gene>
<feature type="domain" description="Snake toxin/toxin-like" evidence="2">
    <location>
        <begin position="25"/>
        <end position="93"/>
    </location>
</feature>
<keyword evidence="1" id="KW-0732">Signal</keyword>
<protein>
    <recommendedName>
        <fullName evidence="2">Snake toxin/toxin-like domain-containing protein</fullName>
    </recommendedName>
</protein>